<dbReference type="Pfam" id="PF01048">
    <property type="entry name" value="PNP_UDP_1"/>
    <property type="match status" value="1"/>
</dbReference>
<evidence type="ECO:0000313" key="9">
    <source>
        <dbReference type="EMBL" id="PWE00415.1"/>
    </source>
</evidence>
<comment type="function">
    <text evidence="7">The purine nucleoside phosphorylases catalyze the phosphorolytic breakdown of the N-glycosidic bond in the beta-(deoxy)ribonucleoside molecules, with the formation of the corresponding free purine bases and pentose-1-phosphate.</text>
</comment>
<reference evidence="9 10" key="1">
    <citation type="submission" date="2018-05" db="EMBL/GenBank/DDBJ databases">
        <title>Marinilabilia rubrum sp. nov., isolated from saltern sediment.</title>
        <authorList>
            <person name="Zhang R."/>
        </authorList>
    </citation>
    <scope>NUCLEOTIDE SEQUENCE [LARGE SCALE GENOMIC DNA]</scope>
    <source>
        <strain evidence="9 10">WTE16</strain>
    </source>
</reference>
<evidence type="ECO:0000259" key="8">
    <source>
        <dbReference type="Pfam" id="PF01048"/>
    </source>
</evidence>
<dbReference type="FunFam" id="3.40.50.1580:FF:000010">
    <property type="entry name" value="Purine nucleoside phosphorylase"/>
    <property type="match status" value="1"/>
</dbReference>
<dbReference type="InterPro" id="IPR011268">
    <property type="entry name" value="Purine_phosphorylase"/>
</dbReference>
<dbReference type="GO" id="GO:0004731">
    <property type="term" value="F:purine-nucleoside phosphorylase activity"/>
    <property type="evidence" value="ECO:0007669"/>
    <property type="project" value="UniProtKB-EC"/>
</dbReference>
<comment type="similarity">
    <text evidence="2 7">Belongs to the PNP/MTAP phosphorylase family.</text>
</comment>
<dbReference type="InterPro" id="IPR018099">
    <property type="entry name" value="Purine_phosphorylase-2_CS"/>
</dbReference>
<evidence type="ECO:0000313" key="10">
    <source>
        <dbReference type="Proteomes" id="UP000244956"/>
    </source>
</evidence>
<proteinExistence type="inferred from homology"/>
<dbReference type="EC" id="2.4.2.1" evidence="7"/>
<dbReference type="GO" id="GO:0005737">
    <property type="term" value="C:cytoplasm"/>
    <property type="evidence" value="ECO:0007669"/>
    <property type="project" value="TreeGrafter"/>
</dbReference>
<keyword evidence="4" id="KW-0597">Phosphoprotein</keyword>
<dbReference type="PIRSF" id="PIRSF000477">
    <property type="entry name" value="PurNPase"/>
    <property type="match status" value="1"/>
</dbReference>
<protein>
    <recommendedName>
        <fullName evidence="7">Purine nucleoside phosphorylase</fullName>
        <ecNumber evidence="7">2.4.2.1</ecNumber>
    </recommendedName>
    <alternativeName>
        <fullName evidence="7">Inosine-guanosine phosphorylase</fullName>
    </alternativeName>
</protein>
<evidence type="ECO:0000256" key="6">
    <source>
        <dbReference type="ARBA" id="ARBA00022679"/>
    </source>
</evidence>
<dbReference type="AlphaFoldDB" id="A0A2U2BBG6"/>
<evidence type="ECO:0000256" key="7">
    <source>
        <dbReference type="PIRNR" id="PIRNR000477"/>
    </source>
</evidence>
<dbReference type="Gene3D" id="3.40.50.1580">
    <property type="entry name" value="Nucleoside phosphorylase domain"/>
    <property type="match status" value="1"/>
</dbReference>
<dbReference type="SUPFAM" id="SSF53167">
    <property type="entry name" value="Purine and uridine phosphorylases"/>
    <property type="match status" value="1"/>
</dbReference>
<dbReference type="EMBL" id="QEWP01000003">
    <property type="protein sequence ID" value="PWE00415.1"/>
    <property type="molecule type" value="Genomic_DNA"/>
</dbReference>
<comment type="pathway">
    <text evidence="1 7">Purine metabolism; purine nucleoside salvage.</text>
</comment>
<gene>
    <name evidence="9" type="ORF">DDZ16_05635</name>
</gene>
<organism evidence="9 10">
    <name type="scientific">Marinilabilia rubra</name>
    <dbReference type="NCBI Taxonomy" id="2162893"/>
    <lineage>
        <taxon>Bacteria</taxon>
        <taxon>Pseudomonadati</taxon>
        <taxon>Bacteroidota</taxon>
        <taxon>Bacteroidia</taxon>
        <taxon>Marinilabiliales</taxon>
        <taxon>Marinilabiliaceae</taxon>
        <taxon>Marinilabilia</taxon>
    </lineage>
</organism>
<dbReference type="NCBIfam" id="TIGR01700">
    <property type="entry name" value="PNPH"/>
    <property type="match status" value="1"/>
</dbReference>
<dbReference type="PANTHER" id="PTHR11904">
    <property type="entry name" value="METHYLTHIOADENOSINE/PURINE NUCLEOSIDE PHOSPHORYLASE"/>
    <property type="match status" value="1"/>
</dbReference>
<evidence type="ECO:0000256" key="2">
    <source>
        <dbReference type="ARBA" id="ARBA00006751"/>
    </source>
</evidence>
<accession>A0A2U2BBG6</accession>
<evidence type="ECO:0000256" key="5">
    <source>
        <dbReference type="ARBA" id="ARBA00022676"/>
    </source>
</evidence>
<dbReference type="InterPro" id="IPR035994">
    <property type="entry name" value="Nucleoside_phosphorylase_sf"/>
</dbReference>
<feature type="domain" description="Nucleoside phosphorylase" evidence="8">
    <location>
        <begin position="21"/>
        <end position="267"/>
    </location>
</feature>
<dbReference type="CDD" id="cd09009">
    <property type="entry name" value="PNP-EcPNPII_like"/>
    <property type="match status" value="1"/>
</dbReference>
<keyword evidence="10" id="KW-1185">Reference proteome</keyword>
<comment type="caution">
    <text evidence="9">The sequence shown here is derived from an EMBL/GenBank/DDBJ whole genome shotgun (WGS) entry which is preliminary data.</text>
</comment>
<keyword evidence="6 7" id="KW-0808">Transferase</keyword>
<dbReference type="Proteomes" id="UP000244956">
    <property type="component" value="Unassembled WGS sequence"/>
</dbReference>
<dbReference type="NCBIfam" id="TIGR01697">
    <property type="entry name" value="PNPH-PUNA-XAPA"/>
    <property type="match status" value="1"/>
</dbReference>
<dbReference type="UniPathway" id="UPA00606"/>
<dbReference type="NCBIfam" id="NF006054">
    <property type="entry name" value="PRK08202.1"/>
    <property type="match status" value="1"/>
</dbReference>
<dbReference type="RefSeq" id="WP_109263454.1">
    <property type="nucleotide sequence ID" value="NZ_QEWP01000003.1"/>
</dbReference>
<evidence type="ECO:0000256" key="4">
    <source>
        <dbReference type="ARBA" id="ARBA00022553"/>
    </source>
</evidence>
<dbReference type="InterPro" id="IPR011270">
    <property type="entry name" value="Pur_Nuc_Pase_Ino/Guo-sp"/>
</dbReference>
<dbReference type="InterPro" id="IPR000845">
    <property type="entry name" value="Nucleoside_phosphorylase_d"/>
</dbReference>
<name>A0A2U2BBG6_9BACT</name>
<keyword evidence="5 7" id="KW-0328">Glycosyltransferase</keyword>
<dbReference type="OrthoDB" id="1523230at2"/>
<sequence length="270" mass="29278">MLKKIKETADFLKQNHNIGARVGIILGTGLGGLVNEIKIEKTISYGEIPNFPVSTVEGHEGRLIFGNIRGTEIVAMQGRFHYYEGYDMKDVTFPVRVMKALGIDHLFVSNASGGLNPDFVVGDIMVITDHINMFGDNPLIGKNINELGPRFPDMSAPYDKGLTEKAFEIAAKHDIKLQKGVYVGTAGPTFETPAEYKFFRVIGGDTVGMSTVPEVIVARHSGMTVFGISIITDSGVPGQIVEISHEEVQEVAAKAEPKMTKVIAELVGSV</sequence>
<dbReference type="PROSITE" id="PS01240">
    <property type="entry name" value="PNP_MTAP_2"/>
    <property type="match status" value="1"/>
</dbReference>
<dbReference type="PANTHER" id="PTHR11904:SF9">
    <property type="entry name" value="PURINE NUCLEOSIDE PHOSPHORYLASE-RELATED"/>
    <property type="match status" value="1"/>
</dbReference>
<evidence type="ECO:0000256" key="1">
    <source>
        <dbReference type="ARBA" id="ARBA00005058"/>
    </source>
</evidence>
<comment type="subunit">
    <text evidence="3">Homotrimer.</text>
</comment>
<dbReference type="GO" id="GO:0009116">
    <property type="term" value="P:nucleoside metabolic process"/>
    <property type="evidence" value="ECO:0007669"/>
    <property type="project" value="InterPro"/>
</dbReference>
<evidence type="ECO:0000256" key="3">
    <source>
        <dbReference type="ARBA" id="ARBA00011233"/>
    </source>
</evidence>